<gene>
    <name evidence="2" type="ORF">SAMN06265221_11147</name>
</gene>
<keyword evidence="1" id="KW-0175">Coiled coil</keyword>
<proteinExistence type="predicted"/>
<evidence type="ECO:0000313" key="2">
    <source>
        <dbReference type="EMBL" id="SMO78704.1"/>
    </source>
</evidence>
<dbReference type="EMBL" id="FXTK01000011">
    <property type="protein sequence ID" value="SMO78704.1"/>
    <property type="molecule type" value="Genomic_DNA"/>
</dbReference>
<reference evidence="2 3" key="1">
    <citation type="submission" date="2017-05" db="EMBL/GenBank/DDBJ databases">
        <authorList>
            <person name="Varghese N."/>
            <person name="Submissions S."/>
        </authorList>
    </citation>
    <scope>NUCLEOTIDE SEQUENCE [LARGE SCALE GENOMIC DNA]</scope>
    <source>
        <strain evidence="2 3">DSM 100094</strain>
    </source>
</reference>
<feature type="coiled-coil region" evidence="1">
    <location>
        <begin position="369"/>
        <end position="450"/>
    </location>
</feature>
<feature type="coiled-coil region" evidence="1">
    <location>
        <begin position="186"/>
        <end position="241"/>
    </location>
</feature>
<dbReference type="InterPro" id="IPR007143">
    <property type="entry name" value="Vps28"/>
</dbReference>
<dbReference type="Pfam" id="PF03997">
    <property type="entry name" value="VPS28"/>
    <property type="match status" value="1"/>
</dbReference>
<dbReference type="AlphaFoldDB" id="A0A521E420"/>
<keyword evidence="3" id="KW-1185">Reference proteome</keyword>
<evidence type="ECO:0000313" key="3">
    <source>
        <dbReference type="Proteomes" id="UP000319014"/>
    </source>
</evidence>
<dbReference type="Proteomes" id="UP000319014">
    <property type="component" value="Unassembled WGS sequence"/>
</dbReference>
<evidence type="ECO:0000256" key="1">
    <source>
        <dbReference type="SAM" id="Coils"/>
    </source>
</evidence>
<name>A0A521E420_9RHOB</name>
<dbReference type="GO" id="GO:0032509">
    <property type="term" value="P:endosome transport via multivesicular body sorting pathway"/>
    <property type="evidence" value="ECO:0007669"/>
    <property type="project" value="InterPro"/>
</dbReference>
<dbReference type="RefSeq" id="WP_142663567.1">
    <property type="nucleotide sequence ID" value="NZ_FXTK01000011.1"/>
</dbReference>
<sequence length="981" mass="104465">MAEEPDLIISAGFSDAQLVAEQNKVVAAFRKRGEEAQKAFQDAQGKVSNTAAARAHARDLDRLARAYDPAYRAAKIYEDQVKRLDRAMDVGAISQKQYTAEVVRAAQQMKGAGESVEQTGRKIGSTGNLMQQFGYQAGDFAVQVQAGTSAAQAFAQQAPQFLGAMGAWGAMAGLGVAVAVPVGAALLRMAKDTETLEDKLKSLEETTTAYLDAVEAQTTPIDQLRMQYGDLADEIQRVNDVTANFTGAMAVRDLLGTAAKMSSGFGDLRSSMTPQFVADLEAMDIGQGNIGFRGFDPYTIQNMEKRLKITREEAIRLAQALEAVGRAKGPAELAPAMETYLGLLQSVTADQKNLSDETKTMIETAIAVFKAAADQASAVERARQQAQQELLDAYDSNTQKLKKLANDRQTAEEMLAQAVKTGDKDRIASSNEVIKQIDREAEKVRQLARESDASYRSMARAYKEYADSRMAGNEWANSAAGFEAEYVARRASGAGSADEELVRAVVALSEQMGIAAKDLLAVMSFETGGRLRPDVMGPTTSQGQHFGLIQFGDKGSGPRYGVTPDSSITEQVIATGRYLQDAGVKAGDSIANIYAAVLAGDARKVNASDLAAGGVVGNVTAATSGDQFAVHLARAEGMLAANGSAEDAARKAHAETTQKLKEEVRERERIAKQVKDYGLQLSKNLLSEQKQAELAAEQAEKIAAIKASGMDETAQARAIADVTAEVEKQRVVFTLLEEAKRRQVDLDAMMADGSMTYRQAIAALGEAKRDEIIATNERAIAEGKAAEAQQLMADAQEMTKNGLLDSIVAGESFADVLKNLAQMFARAALQAALFNEGALASGSGRGLLGGLVSGIFGGGGQRVVGNDAMANSLRGINGFRASGGGVKAGLAYQVNEHTPRSEIFVPSHSGAILNVAQAQAALASRPGGNTLRATFAPSISIAPGVTQAELAMTMQAAREEYERNFVNMLQNNMPSYQERYS</sequence>
<organism evidence="2 3">
    <name type="scientific">Paracoccus laeviglucosivorans</name>
    <dbReference type="NCBI Taxonomy" id="1197861"/>
    <lineage>
        <taxon>Bacteria</taxon>
        <taxon>Pseudomonadati</taxon>
        <taxon>Pseudomonadota</taxon>
        <taxon>Alphaproteobacteria</taxon>
        <taxon>Rhodobacterales</taxon>
        <taxon>Paracoccaceae</taxon>
        <taxon>Paracoccus</taxon>
    </lineage>
</organism>
<accession>A0A521E420</accession>
<dbReference type="OrthoDB" id="7756983at2"/>
<protein>
    <submittedName>
        <fullName evidence="2">VPS28 protein</fullName>
    </submittedName>
</protein>